<dbReference type="RefSeq" id="WP_354492160.1">
    <property type="nucleotide sequence ID" value="NZ_JBEPMC010000005.1"/>
</dbReference>
<accession>A0ABV2GQ67</accession>
<feature type="transmembrane region" description="Helical" evidence="1">
    <location>
        <begin position="78"/>
        <end position="98"/>
    </location>
</feature>
<feature type="transmembrane region" description="Helical" evidence="1">
    <location>
        <begin position="365"/>
        <end position="387"/>
    </location>
</feature>
<feature type="transmembrane region" description="Helical" evidence="1">
    <location>
        <begin position="54"/>
        <end position="71"/>
    </location>
</feature>
<proteinExistence type="predicted"/>
<keyword evidence="1" id="KW-0472">Membrane</keyword>
<protein>
    <submittedName>
        <fullName evidence="2">Membrane protein SirB2</fullName>
    </submittedName>
</protein>
<dbReference type="Proteomes" id="UP001549204">
    <property type="component" value="Unassembled WGS sequence"/>
</dbReference>
<gene>
    <name evidence="2" type="ORF">ABID19_003474</name>
</gene>
<feature type="transmembrane region" description="Helical" evidence="1">
    <location>
        <begin position="415"/>
        <end position="435"/>
    </location>
</feature>
<feature type="transmembrane region" description="Helical" evidence="1">
    <location>
        <begin position="141"/>
        <end position="159"/>
    </location>
</feature>
<sequence>MEYLRPGNISYARMFVLLWVAVYVIMFVDVYIDWASVSFFYLGFSYVYNENDAVLAYCIIAAFAFILPVSIKRYSDFFCWMLYLTIFIPSVLIVARQGYTSFEASWLIVSVAASFFLIVYIPKMIHFKSYSLIRQVSVTTFFFFFLAFYLAAIAFYVATYRGMMSLSGMDEIYDQRARFGSAQTSTLALYLTGWLSNAMNPYLLAVGLFDRTRRWAIALGLVGQILVFMAFAGKMMLVILIVTFGFYFFVLSKGRIAASRLAFGFVALTFSALAILIATNYQPVGPAMDTVALIYMRTLGIQGAMTGVYADAFSVNPLTYWSHVNIINMIIDYPYKVPLGYVAGAHLVGGSGFNANANFWATDGVAAYGLAGVVIMGVVLGLLLSLANKVVTPDRLPFAATVSIPFIMSLGNSSLFTSLITGGGLIMVMMIAYGVPQPQAPRQQGIAYRDHAMPSRLSK</sequence>
<evidence type="ECO:0000313" key="3">
    <source>
        <dbReference type="Proteomes" id="UP001549204"/>
    </source>
</evidence>
<keyword evidence="3" id="KW-1185">Reference proteome</keyword>
<feature type="transmembrane region" description="Helical" evidence="1">
    <location>
        <begin position="216"/>
        <end position="249"/>
    </location>
</feature>
<name>A0ABV2GQ67_9HYPH</name>
<keyword evidence="1" id="KW-1133">Transmembrane helix</keyword>
<organism evidence="2 3">
    <name type="scientific">Mesorhizobium robiniae</name>
    <dbReference type="NCBI Taxonomy" id="559315"/>
    <lineage>
        <taxon>Bacteria</taxon>
        <taxon>Pseudomonadati</taxon>
        <taxon>Pseudomonadota</taxon>
        <taxon>Alphaproteobacteria</taxon>
        <taxon>Hyphomicrobiales</taxon>
        <taxon>Phyllobacteriaceae</taxon>
        <taxon>Mesorhizobium</taxon>
    </lineage>
</organism>
<evidence type="ECO:0000256" key="1">
    <source>
        <dbReference type="SAM" id="Phobius"/>
    </source>
</evidence>
<feature type="transmembrane region" description="Helical" evidence="1">
    <location>
        <begin position="187"/>
        <end position="209"/>
    </location>
</feature>
<feature type="transmembrane region" description="Helical" evidence="1">
    <location>
        <begin position="12"/>
        <end position="34"/>
    </location>
</feature>
<dbReference type="EMBL" id="JBEPMC010000005">
    <property type="protein sequence ID" value="MET3580436.1"/>
    <property type="molecule type" value="Genomic_DNA"/>
</dbReference>
<feature type="transmembrane region" description="Helical" evidence="1">
    <location>
        <begin position="104"/>
        <end position="121"/>
    </location>
</feature>
<reference evidence="2 3" key="1">
    <citation type="submission" date="2024-06" db="EMBL/GenBank/DDBJ databases">
        <title>Genomic Encyclopedia of Type Strains, Phase IV (KMG-IV): sequencing the most valuable type-strain genomes for metagenomic binning, comparative biology and taxonomic classification.</title>
        <authorList>
            <person name="Goeker M."/>
        </authorList>
    </citation>
    <scope>NUCLEOTIDE SEQUENCE [LARGE SCALE GENOMIC DNA]</scope>
    <source>
        <strain evidence="2 3">DSM 100022</strain>
    </source>
</reference>
<comment type="caution">
    <text evidence="2">The sequence shown here is derived from an EMBL/GenBank/DDBJ whole genome shotgun (WGS) entry which is preliminary data.</text>
</comment>
<evidence type="ECO:0000313" key="2">
    <source>
        <dbReference type="EMBL" id="MET3580436.1"/>
    </source>
</evidence>
<keyword evidence="1" id="KW-0812">Transmembrane</keyword>
<feature type="transmembrane region" description="Helical" evidence="1">
    <location>
        <begin position="261"/>
        <end position="279"/>
    </location>
</feature>